<sequence length="144" mass="16407">MSGQSLGLAYVWFVRQEFAQLAARQMNGKRNHPENEEERGNTRGEASEDSLPTGRLLYEKRCDCNRVVARCMVRVHMSWPICLLFSFLSYVYLSILTLNCDLTTMSSRLPTLSYVAFLDQYQSIGKRPQPAAISGSFMLRGLSR</sequence>
<keyword evidence="2" id="KW-1133">Transmembrane helix</keyword>
<reference evidence="3" key="1">
    <citation type="submission" date="2023-07" db="EMBL/GenBank/DDBJ databases">
        <title>draft genome sequence of fig (Ficus carica).</title>
        <authorList>
            <person name="Takahashi T."/>
            <person name="Nishimura K."/>
        </authorList>
    </citation>
    <scope>NUCLEOTIDE SEQUENCE</scope>
</reference>
<comment type="caution">
    <text evidence="3">The sequence shown here is derived from an EMBL/GenBank/DDBJ whole genome shotgun (WGS) entry which is preliminary data.</text>
</comment>
<name>A0AA88D866_FICCA</name>
<keyword evidence="2" id="KW-0472">Membrane</keyword>
<dbReference type="Proteomes" id="UP001187192">
    <property type="component" value="Unassembled WGS sequence"/>
</dbReference>
<dbReference type="EMBL" id="BTGU01000023">
    <property type="protein sequence ID" value="GMN46586.1"/>
    <property type="molecule type" value="Genomic_DNA"/>
</dbReference>
<accession>A0AA88D866</accession>
<evidence type="ECO:0000256" key="2">
    <source>
        <dbReference type="SAM" id="Phobius"/>
    </source>
</evidence>
<feature type="region of interest" description="Disordered" evidence="1">
    <location>
        <begin position="25"/>
        <end position="50"/>
    </location>
</feature>
<feature type="compositionally biased region" description="Basic and acidic residues" evidence="1">
    <location>
        <begin position="31"/>
        <end position="46"/>
    </location>
</feature>
<proteinExistence type="predicted"/>
<organism evidence="3 4">
    <name type="scientific">Ficus carica</name>
    <name type="common">Common fig</name>
    <dbReference type="NCBI Taxonomy" id="3494"/>
    <lineage>
        <taxon>Eukaryota</taxon>
        <taxon>Viridiplantae</taxon>
        <taxon>Streptophyta</taxon>
        <taxon>Embryophyta</taxon>
        <taxon>Tracheophyta</taxon>
        <taxon>Spermatophyta</taxon>
        <taxon>Magnoliopsida</taxon>
        <taxon>eudicotyledons</taxon>
        <taxon>Gunneridae</taxon>
        <taxon>Pentapetalae</taxon>
        <taxon>rosids</taxon>
        <taxon>fabids</taxon>
        <taxon>Rosales</taxon>
        <taxon>Moraceae</taxon>
        <taxon>Ficeae</taxon>
        <taxon>Ficus</taxon>
    </lineage>
</organism>
<protein>
    <submittedName>
        <fullName evidence="3">Uncharacterized protein</fullName>
    </submittedName>
</protein>
<evidence type="ECO:0000313" key="4">
    <source>
        <dbReference type="Proteomes" id="UP001187192"/>
    </source>
</evidence>
<gene>
    <name evidence="3" type="ORF">TIFTF001_015770</name>
</gene>
<feature type="transmembrane region" description="Helical" evidence="2">
    <location>
        <begin position="77"/>
        <end position="98"/>
    </location>
</feature>
<keyword evidence="4" id="KW-1185">Reference proteome</keyword>
<dbReference type="AlphaFoldDB" id="A0AA88D866"/>
<evidence type="ECO:0000313" key="3">
    <source>
        <dbReference type="EMBL" id="GMN46586.1"/>
    </source>
</evidence>
<keyword evidence="2" id="KW-0812">Transmembrane</keyword>
<evidence type="ECO:0000256" key="1">
    <source>
        <dbReference type="SAM" id="MobiDB-lite"/>
    </source>
</evidence>